<evidence type="ECO:0000313" key="1">
    <source>
        <dbReference type="EMBL" id="MBC3872453.1"/>
    </source>
</evidence>
<organism evidence="1 2">
    <name type="scientific">Undibacterium flavidum</name>
    <dbReference type="NCBI Taxonomy" id="2762297"/>
    <lineage>
        <taxon>Bacteria</taxon>
        <taxon>Pseudomonadati</taxon>
        <taxon>Pseudomonadota</taxon>
        <taxon>Betaproteobacteria</taxon>
        <taxon>Burkholderiales</taxon>
        <taxon>Oxalobacteraceae</taxon>
        <taxon>Undibacterium</taxon>
    </lineage>
</organism>
<reference evidence="1 2" key="1">
    <citation type="submission" date="2020-08" db="EMBL/GenBank/DDBJ databases">
        <title>Novel species isolated from subtropical streams in China.</title>
        <authorList>
            <person name="Lu H."/>
        </authorList>
    </citation>
    <scope>NUCLEOTIDE SEQUENCE [LARGE SCALE GENOMIC DNA]</scope>
    <source>
        <strain evidence="1 2">LX15W</strain>
    </source>
</reference>
<name>A0ABR6Y785_9BURK</name>
<accession>A0ABR6Y785</accession>
<gene>
    <name evidence="1" type="ORF">H8K55_02545</name>
</gene>
<protein>
    <submittedName>
        <fullName evidence="1">Uncharacterized protein</fullName>
    </submittedName>
</protein>
<comment type="caution">
    <text evidence="1">The sequence shown here is derived from an EMBL/GenBank/DDBJ whole genome shotgun (WGS) entry which is preliminary data.</text>
</comment>
<keyword evidence="2" id="KW-1185">Reference proteome</keyword>
<dbReference type="EMBL" id="JACOGA010000002">
    <property type="protein sequence ID" value="MBC3872453.1"/>
    <property type="molecule type" value="Genomic_DNA"/>
</dbReference>
<dbReference type="Proteomes" id="UP000624279">
    <property type="component" value="Unassembled WGS sequence"/>
</dbReference>
<proteinExistence type="predicted"/>
<evidence type="ECO:0000313" key="2">
    <source>
        <dbReference type="Proteomes" id="UP000624279"/>
    </source>
</evidence>
<sequence>MCKQLRTTEVKLRACIHHLHT</sequence>